<dbReference type="SMART" id="SM00342">
    <property type="entry name" value="HTH_ARAC"/>
    <property type="match status" value="1"/>
</dbReference>
<sequence>MFFITPNYLSTIFNDKNGMSLKDYINKLRIDNAKKYLIETNMKISDISKMVGYNQLSYFGSIFKKLEGCTPNEYRSKSGNK</sequence>
<keyword evidence="1" id="KW-0238">DNA-binding</keyword>
<evidence type="ECO:0000313" key="3">
    <source>
        <dbReference type="EMBL" id="MBV7275664.1"/>
    </source>
</evidence>
<dbReference type="InterPro" id="IPR018060">
    <property type="entry name" value="HTH_AraC"/>
</dbReference>
<evidence type="ECO:0000259" key="2">
    <source>
        <dbReference type="PROSITE" id="PS01124"/>
    </source>
</evidence>
<dbReference type="GO" id="GO:0003700">
    <property type="term" value="F:DNA-binding transcription factor activity"/>
    <property type="evidence" value="ECO:0007669"/>
    <property type="project" value="InterPro"/>
</dbReference>
<keyword evidence="4" id="KW-1185">Reference proteome</keyword>
<accession>A0A949TML3</accession>
<organism evidence="3 4">
    <name type="scientific">Clostridium thailandense</name>
    <dbReference type="NCBI Taxonomy" id="2794346"/>
    <lineage>
        <taxon>Bacteria</taxon>
        <taxon>Bacillati</taxon>
        <taxon>Bacillota</taxon>
        <taxon>Clostridia</taxon>
        <taxon>Eubacteriales</taxon>
        <taxon>Clostridiaceae</taxon>
        <taxon>Clostridium</taxon>
    </lineage>
</organism>
<dbReference type="GO" id="GO:0043565">
    <property type="term" value="F:sequence-specific DNA binding"/>
    <property type="evidence" value="ECO:0007669"/>
    <property type="project" value="InterPro"/>
</dbReference>
<dbReference type="Pfam" id="PF12833">
    <property type="entry name" value="HTH_18"/>
    <property type="match status" value="1"/>
</dbReference>
<proteinExistence type="predicted"/>
<dbReference type="AlphaFoldDB" id="A0A949TML3"/>
<feature type="domain" description="HTH araC/xylS-type" evidence="2">
    <location>
        <begin position="1"/>
        <end position="77"/>
    </location>
</feature>
<dbReference type="PROSITE" id="PS01124">
    <property type="entry name" value="HTH_ARAC_FAMILY_2"/>
    <property type="match status" value="1"/>
</dbReference>
<dbReference type="PANTHER" id="PTHR43280:SF2">
    <property type="entry name" value="HTH-TYPE TRANSCRIPTIONAL REGULATOR EXSA"/>
    <property type="match status" value="1"/>
</dbReference>
<dbReference type="Proteomes" id="UP000694308">
    <property type="component" value="Unassembled WGS sequence"/>
</dbReference>
<reference evidence="3" key="1">
    <citation type="submission" date="2020-12" db="EMBL/GenBank/DDBJ databases">
        <title>Clostridium thailandense sp. nov., a novel acetogenic bacterium isolated from peat land soil in Thailand.</title>
        <authorList>
            <person name="Chaikitkaew S."/>
            <person name="Birkeland N.K."/>
        </authorList>
    </citation>
    <scope>NUCLEOTIDE SEQUENCE</scope>
    <source>
        <strain evidence="3">PL3</strain>
    </source>
</reference>
<name>A0A949TML3_9CLOT</name>
<evidence type="ECO:0000256" key="1">
    <source>
        <dbReference type="ARBA" id="ARBA00023125"/>
    </source>
</evidence>
<evidence type="ECO:0000313" key="4">
    <source>
        <dbReference type="Proteomes" id="UP000694308"/>
    </source>
</evidence>
<dbReference type="PANTHER" id="PTHR43280">
    <property type="entry name" value="ARAC-FAMILY TRANSCRIPTIONAL REGULATOR"/>
    <property type="match status" value="1"/>
</dbReference>
<comment type="caution">
    <text evidence="3">The sequence shown here is derived from an EMBL/GenBank/DDBJ whole genome shotgun (WGS) entry which is preliminary data.</text>
</comment>
<gene>
    <name evidence="3" type="ORF">I6U48_22465</name>
</gene>
<dbReference type="EMBL" id="JAEEGC010000132">
    <property type="protein sequence ID" value="MBV7275664.1"/>
    <property type="molecule type" value="Genomic_DNA"/>
</dbReference>
<protein>
    <submittedName>
        <fullName evidence="3">Helix-turn-helix transcriptional regulator</fullName>
    </submittedName>
</protein>